<evidence type="ECO:0000256" key="2">
    <source>
        <dbReference type="ARBA" id="ARBA00022553"/>
    </source>
</evidence>
<comment type="caution">
    <text evidence="11">The sequence shown here is derived from an EMBL/GenBank/DDBJ whole genome shotgun (WGS) entry which is preliminary data.</text>
</comment>
<evidence type="ECO:0000256" key="6">
    <source>
        <dbReference type="HAMAP-Rule" id="MF_01554"/>
    </source>
</evidence>
<reference evidence="11 12" key="1">
    <citation type="submission" date="2015-01" db="EMBL/GenBank/DDBJ databases">
        <title>Ahrensia donghaiensis sp. nov., a novel dimethylsulphoniopropionate-cleavage bacterium isolated from seawater and emended descriptions of the genus Ahrensia and Ahrensia kielensis.</title>
        <authorList>
            <person name="Liu J."/>
        </authorList>
    </citation>
    <scope>NUCLEOTIDE SEQUENCE [LARGE SCALE GENOMIC DNA]</scope>
    <source>
        <strain evidence="11 12">LZD062</strain>
    </source>
</reference>
<comment type="cofactor">
    <cofactor evidence="6">
        <name>Mg(2+)</name>
        <dbReference type="ChEBI" id="CHEBI:18420"/>
    </cofactor>
    <text evidence="6">Binds 1 Mg(2+) ion per subunit.</text>
</comment>
<dbReference type="SUPFAM" id="SSF55957">
    <property type="entry name" value="Phosphoglucomutase, C-terminal domain"/>
    <property type="match status" value="1"/>
</dbReference>
<comment type="PTM">
    <text evidence="6">Activated by phosphorylation.</text>
</comment>
<dbReference type="CDD" id="cd05802">
    <property type="entry name" value="GlmM"/>
    <property type="match status" value="1"/>
</dbReference>
<evidence type="ECO:0000259" key="9">
    <source>
        <dbReference type="Pfam" id="PF02879"/>
    </source>
</evidence>
<dbReference type="InterPro" id="IPR005846">
    <property type="entry name" value="A-D-PHexomutase_a/b/a-III"/>
</dbReference>
<dbReference type="PANTHER" id="PTHR42946:SF1">
    <property type="entry name" value="PHOSPHOGLUCOMUTASE (ALPHA-D-GLUCOSE-1,6-BISPHOSPHATE-DEPENDENT)"/>
    <property type="match status" value="1"/>
</dbReference>
<dbReference type="GO" id="GO:0009252">
    <property type="term" value="P:peptidoglycan biosynthetic process"/>
    <property type="evidence" value="ECO:0007669"/>
    <property type="project" value="UniProtKB-ARBA"/>
</dbReference>
<proteinExistence type="inferred from homology"/>
<comment type="function">
    <text evidence="6">Catalyzes the conversion of glucosamine-6-phosphate to glucosamine-1-phosphate.</text>
</comment>
<dbReference type="HAMAP" id="MF_01554_B">
    <property type="entry name" value="GlmM_B"/>
    <property type="match status" value="1"/>
</dbReference>
<dbReference type="InterPro" id="IPR005845">
    <property type="entry name" value="A-D-PHexomutase_a/b/a-II"/>
</dbReference>
<dbReference type="Proteomes" id="UP000038011">
    <property type="component" value="Unassembled WGS sequence"/>
</dbReference>
<organism evidence="11 12">
    <name type="scientific">Ahrensia marina</name>
    <dbReference type="NCBI Taxonomy" id="1514904"/>
    <lineage>
        <taxon>Bacteria</taxon>
        <taxon>Pseudomonadati</taxon>
        <taxon>Pseudomonadota</taxon>
        <taxon>Alphaproteobacteria</taxon>
        <taxon>Hyphomicrobiales</taxon>
        <taxon>Ahrensiaceae</taxon>
        <taxon>Ahrensia</taxon>
    </lineage>
</organism>
<dbReference type="OrthoDB" id="9803322at2"/>
<accession>A0A0N0E7C8</accession>
<sequence>MTRKYFGTDGIRGKANTFPMTPEIAMKVGMAAGVAFQRGKYRHRVVIGKDTRRSGYMLENAMVAGFTAAGMDVFLLGPVPTPAVAMLTRSLRADIGVMISASHNSFEDNGIKLFGPDGYKLSDELELKIERLLDEDLSGYLREFGDIGKAQRVEGDLYRYIEFAKRTFPRKMTLSGMRVVIDCANGAAYKAAPAALWELGAEVVTIGDKPNGININEDCGSTKPGALSRKVQEVRADLGIALDGDADRLVLVDEKGTVVDGDQVMATIGQSWHKDDRLQGGGIVATVMSNLGLERFLKDEGINLARTKVGDRFVVSHMRENGYNVGGEQSGHIVLSDYATTGDGLISALQMLACLKNSDKPASEAFRKFEPVPQLLKNVRFDGGTPLEDKLVKDAIETAEAELGDTGRLVIRASGTEPLIRVMAEGDDRTLVNNVVTSLADLIGTVKAPA</sequence>
<keyword evidence="12" id="KW-1185">Reference proteome</keyword>
<dbReference type="FunFam" id="3.30.310.50:FF:000001">
    <property type="entry name" value="Phosphoglucosamine mutase"/>
    <property type="match status" value="1"/>
</dbReference>
<dbReference type="NCBIfam" id="TIGR01455">
    <property type="entry name" value="glmM"/>
    <property type="match status" value="1"/>
</dbReference>
<dbReference type="EMBL" id="JXMU01000014">
    <property type="protein sequence ID" value="KPB01045.1"/>
    <property type="molecule type" value="Genomic_DNA"/>
</dbReference>
<dbReference type="EC" id="5.4.2.10" evidence="6"/>
<dbReference type="GO" id="GO:0006048">
    <property type="term" value="P:UDP-N-acetylglucosamine biosynthetic process"/>
    <property type="evidence" value="ECO:0007669"/>
    <property type="project" value="TreeGrafter"/>
</dbReference>
<dbReference type="InterPro" id="IPR005844">
    <property type="entry name" value="A-D-PHexomutase_a/b/a-I"/>
</dbReference>
<protein>
    <recommendedName>
        <fullName evidence="6">Phosphoglucosamine mutase</fullName>
        <ecNumber evidence="6">5.4.2.10</ecNumber>
    </recommendedName>
</protein>
<keyword evidence="5 6" id="KW-0413">Isomerase</keyword>
<dbReference type="PATRIC" id="fig|1514904.3.peg.913"/>
<feature type="domain" description="Alpha-D-phosphohexomutase alpha/beta/alpha" evidence="10">
    <location>
        <begin position="260"/>
        <end position="367"/>
    </location>
</feature>
<keyword evidence="2 6" id="KW-0597">Phosphoprotein</keyword>
<feature type="binding site" evidence="6">
    <location>
        <position position="247"/>
    </location>
    <ligand>
        <name>Mg(2+)</name>
        <dbReference type="ChEBI" id="CHEBI:18420"/>
    </ligand>
</feature>
<dbReference type="GO" id="GO:0008966">
    <property type="term" value="F:phosphoglucosamine mutase activity"/>
    <property type="evidence" value="ECO:0007669"/>
    <property type="project" value="UniProtKB-UniRule"/>
</dbReference>
<feature type="binding site" evidence="6">
    <location>
        <position position="243"/>
    </location>
    <ligand>
        <name>Mg(2+)</name>
        <dbReference type="ChEBI" id="CHEBI:18420"/>
    </ligand>
</feature>
<dbReference type="SUPFAM" id="SSF53738">
    <property type="entry name" value="Phosphoglucomutase, first 3 domains"/>
    <property type="match status" value="3"/>
</dbReference>
<dbReference type="Gene3D" id="3.30.310.50">
    <property type="entry name" value="Alpha-D-phosphohexomutase, C-terminal domain"/>
    <property type="match status" value="1"/>
</dbReference>
<evidence type="ECO:0000313" key="12">
    <source>
        <dbReference type="Proteomes" id="UP000038011"/>
    </source>
</evidence>
<keyword evidence="4 6" id="KW-0460">Magnesium</keyword>
<dbReference type="GO" id="GO:0000287">
    <property type="term" value="F:magnesium ion binding"/>
    <property type="evidence" value="ECO:0007669"/>
    <property type="project" value="UniProtKB-UniRule"/>
</dbReference>
<dbReference type="AlphaFoldDB" id="A0A0N0E7C8"/>
<dbReference type="NCBIfam" id="NF008139">
    <property type="entry name" value="PRK10887.1"/>
    <property type="match status" value="1"/>
</dbReference>
<dbReference type="Pfam" id="PF02878">
    <property type="entry name" value="PGM_PMM_I"/>
    <property type="match status" value="1"/>
</dbReference>
<dbReference type="InterPro" id="IPR050060">
    <property type="entry name" value="Phosphoglucosamine_mutase"/>
</dbReference>
<dbReference type="PRINTS" id="PR00509">
    <property type="entry name" value="PGMPMM"/>
</dbReference>
<dbReference type="InterPro" id="IPR005841">
    <property type="entry name" value="Alpha-D-phosphohexomutase_SF"/>
</dbReference>
<dbReference type="PANTHER" id="PTHR42946">
    <property type="entry name" value="PHOSPHOHEXOSE MUTASE"/>
    <property type="match status" value="1"/>
</dbReference>
<dbReference type="RefSeq" id="WP_053999300.1">
    <property type="nucleotide sequence ID" value="NZ_JXMU01000014.1"/>
</dbReference>
<dbReference type="InterPro" id="IPR036900">
    <property type="entry name" value="A-D-PHexomutase_C_sf"/>
</dbReference>
<comment type="similarity">
    <text evidence="1 6">Belongs to the phosphohexose mutase family.</text>
</comment>
<keyword evidence="3 6" id="KW-0479">Metal-binding</keyword>
<feature type="binding site" evidence="6">
    <location>
        <position position="245"/>
    </location>
    <ligand>
        <name>Mg(2+)</name>
        <dbReference type="ChEBI" id="CHEBI:18420"/>
    </ligand>
</feature>
<feature type="domain" description="Alpha-D-phosphohexomutase alpha/beta/alpha" evidence="8">
    <location>
        <begin position="3"/>
        <end position="135"/>
    </location>
</feature>
<dbReference type="STRING" id="1514904.SU32_10405"/>
<feature type="modified residue" description="Phosphoserine" evidence="6">
    <location>
        <position position="102"/>
    </location>
</feature>
<dbReference type="InterPro" id="IPR006352">
    <property type="entry name" value="GlmM_bact"/>
</dbReference>
<dbReference type="GO" id="GO:0005829">
    <property type="term" value="C:cytosol"/>
    <property type="evidence" value="ECO:0007669"/>
    <property type="project" value="TreeGrafter"/>
</dbReference>
<dbReference type="FunFam" id="3.40.120.10:FF:000001">
    <property type="entry name" value="Phosphoglucosamine mutase"/>
    <property type="match status" value="1"/>
</dbReference>
<evidence type="ECO:0000259" key="10">
    <source>
        <dbReference type="Pfam" id="PF02880"/>
    </source>
</evidence>
<dbReference type="InterPro" id="IPR005843">
    <property type="entry name" value="A-D-PHexomutase_C"/>
</dbReference>
<dbReference type="GO" id="GO:0004615">
    <property type="term" value="F:phosphomannomutase activity"/>
    <property type="evidence" value="ECO:0007669"/>
    <property type="project" value="TreeGrafter"/>
</dbReference>
<evidence type="ECO:0000256" key="4">
    <source>
        <dbReference type="ARBA" id="ARBA00022842"/>
    </source>
</evidence>
<dbReference type="GO" id="GO:0005975">
    <property type="term" value="P:carbohydrate metabolic process"/>
    <property type="evidence" value="ECO:0007669"/>
    <property type="project" value="InterPro"/>
</dbReference>
<name>A0A0N0E7C8_9HYPH</name>
<dbReference type="Pfam" id="PF02879">
    <property type="entry name" value="PGM_PMM_II"/>
    <property type="match status" value="1"/>
</dbReference>
<evidence type="ECO:0000256" key="3">
    <source>
        <dbReference type="ARBA" id="ARBA00022723"/>
    </source>
</evidence>
<comment type="catalytic activity">
    <reaction evidence="6">
        <text>alpha-D-glucosamine 1-phosphate = D-glucosamine 6-phosphate</text>
        <dbReference type="Rhea" id="RHEA:23424"/>
        <dbReference type="ChEBI" id="CHEBI:58516"/>
        <dbReference type="ChEBI" id="CHEBI:58725"/>
        <dbReference type="EC" id="5.4.2.10"/>
    </reaction>
</comment>
<dbReference type="InterPro" id="IPR016055">
    <property type="entry name" value="A-D-PHexomutase_a/b/a-I/II/III"/>
</dbReference>
<dbReference type="Pfam" id="PF02880">
    <property type="entry name" value="PGM_PMM_III"/>
    <property type="match status" value="1"/>
</dbReference>
<dbReference type="Gene3D" id="3.40.120.10">
    <property type="entry name" value="Alpha-D-Glucose-1,6-Bisphosphate, subunit A, domain 3"/>
    <property type="match status" value="3"/>
</dbReference>
<feature type="binding site" description="via phosphate group" evidence="6">
    <location>
        <position position="102"/>
    </location>
    <ligand>
        <name>Mg(2+)</name>
        <dbReference type="ChEBI" id="CHEBI:18420"/>
    </ligand>
</feature>
<evidence type="ECO:0000259" key="7">
    <source>
        <dbReference type="Pfam" id="PF00408"/>
    </source>
</evidence>
<evidence type="ECO:0000259" key="8">
    <source>
        <dbReference type="Pfam" id="PF02878"/>
    </source>
</evidence>
<feature type="active site" description="Phosphoserine intermediate" evidence="6">
    <location>
        <position position="102"/>
    </location>
</feature>
<evidence type="ECO:0000256" key="5">
    <source>
        <dbReference type="ARBA" id="ARBA00023235"/>
    </source>
</evidence>
<dbReference type="Pfam" id="PF00408">
    <property type="entry name" value="PGM_PMM_IV"/>
    <property type="match status" value="1"/>
</dbReference>
<gene>
    <name evidence="6 11" type="primary">glmM</name>
    <name evidence="11" type="ORF">SU32_10405</name>
</gene>
<dbReference type="FunFam" id="3.40.120.10:FF:000003">
    <property type="entry name" value="Phosphoglucosamine mutase"/>
    <property type="match status" value="1"/>
</dbReference>
<feature type="domain" description="Alpha-D-phosphohexomutase C-terminal" evidence="7">
    <location>
        <begin position="376"/>
        <end position="441"/>
    </location>
</feature>
<feature type="domain" description="Alpha-D-phosphohexomutase alpha/beta/alpha" evidence="9">
    <location>
        <begin position="159"/>
        <end position="256"/>
    </location>
</feature>
<evidence type="ECO:0000313" key="11">
    <source>
        <dbReference type="EMBL" id="KPB01045.1"/>
    </source>
</evidence>
<evidence type="ECO:0000256" key="1">
    <source>
        <dbReference type="ARBA" id="ARBA00010231"/>
    </source>
</evidence>